<evidence type="ECO:0000313" key="10">
    <source>
        <dbReference type="Proteomes" id="UP000183868"/>
    </source>
</evidence>
<dbReference type="CDD" id="cd13128">
    <property type="entry name" value="MATE_Wzx_like"/>
    <property type="match status" value="1"/>
</dbReference>
<evidence type="ECO:0000256" key="5">
    <source>
        <dbReference type="ARBA" id="ARBA00023136"/>
    </source>
</evidence>
<dbReference type="InterPro" id="IPR002797">
    <property type="entry name" value="Polysacc_synth"/>
</dbReference>
<accession>H1XRC4</accession>
<dbReference type="AlphaFoldDB" id="H1XRC4"/>
<dbReference type="STRING" id="880073.Cabys_1645"/>
<feature type="transmembrane region" description="Helical" evidence="6">
    <location>
        <begin position="156"/>
        <end position="172"/>
    </location>
</feature>
<feature type="transmembrane region" description="Helical" evidence="6">
    <location>
        <begin position="362"/>
        <end position="381"/>
    </location>
</feature>
<evidence type="ECO:0000256" key="1">
    <source>
        <dbReference type="ARBA" id="ARBA00004651"/>
    </source>
</evidence>
<dbReference type="EMBL" id="CM001402">
    <property type="protein sequence ID" value="EHO42405.1"/>
    <property type="molecule type" value="Genomic_DNA"/>
</dbReference>
<feature type="transmembrane region" description="Helical" evidence="6">
    <location>
        <begin position="330"/>
        <end position="350"/>
    </location>
</feature>
<keyword evidence="3 6" id="KW-0812">Transmembrane</keyword>
<protein>
    <submittedName>
        <fullName evidence="7">Membrane protein involved in the export of O-antigen and teichoic acid</fullName>
    </submittedName>
    <submittedName>
        <fullName evidence="8">Polysaccharide biosynthesis protein</fullName>
    </submittedName>
</protein>
<evidence type="ECO:0000256" key="4">
    <source>
        <dbReference type="ARBA" id="ARBA00022989"/>
    </source>
</evidence>
<feature type="transmembrane region" description="Helical" evidence="6">
    <location>
        <begin position="255"/>
        <end position="275"/>
    </location>
</feature>
<keyword evidence="9" id="KW-1185">Reference proteome</keyword>
<name>H1XRC4_CALAY</name>
<feature type="transmembrane region" description="Helical" evidence="6">
    <location>
        <begin position="12"/>
        <end position="33"/>
    </location>
</feature>
<dbReference type="PaxDb" id="880073-Calab_2798"/>
<keyword evidence="2" id="KW-1003">Cell membrane</keyword>
<dbReference type="PANTHER" id="PTHR30250:SF11">
    <property type="entry name" value="O-ANTIGEN TRANSPORTER-RELATED"/>
    <property type="match status" value="1"/>
</dbReference>
<feature type="transmembrane region" description="Helical" evidence="6">
    <location>
        <begin position="53"/>
        <end position="71"/>
    </location>
</feature>
<reference evidence="7 10" key="2">
    <citation type="submission" date="2016-11" db="EMBL/GenBank/DDBJ databases">
        <title>Genomic analysis of Caldithrix abyssi and proposal of a novel bacterial phylum Caldithrichaeota.</title>
        <authorList>
            <person name="Kublanov I."/>
            <person name="Sigalova O."/>
            <person name="Gavrilov S."/>
            <person name="Lebedinsky A."/>
            <person name="Ivanova N."/>
            <person name="Daum C."/>
            <person name="Reddy T."/>
            <person name="Klenk H.P."/>
            <person name="Goker M."/>
            <person name="Reva O."/>
            <person name="Miroshnichenko M."/>
            <person name="Kyprides N."/>
            <person name="Woyke T."/>
            <person name="Gelfand M."/>
        </authorList>
    </citation>
    <scope>NUCLEOTIDE SEQUENCE [LARGE SCALE GENOMIC DNA]</scope>
    <source>
        <strain evidence="7 10">LF13</strain>
    </source>
</reference>
<dbReference type="GO" id="GO:0005886">
    <property type="term" value="C:plasma membrane"/>
    <property type="evidence" value="ECO:0007669"/>
    <property type="project" value="UniProtKB-SubCell"/>
</dbReference>
<gene>
    <name evidence="7" type="ORF">Cabys_1645</name>
    <name evidence="8" type="ORF">Calab_2798</name>
</gene>
<feature type="transmembrane region" description="Helical" evidence="6">
    <location>
        <begin position="213"/>
        <end position="235"/>
    </location>
</feature>
<sequence length="482" mass="54755">MKSQFLRIGKNSIIYSFGNVSAKLVGFILLPIYTQYLTIADYGVLAILEITGQFLSSIFDLGLSFALNRWYWEEEFKNRQKTLFFTIFSTLVLVGSGLLILLLYFSDFLAVVLFSAGKYGLLIKLMSITVALNILSRSILNLMRIQERSTLYAVSNLARFTVNLVLTIYFVVNLEKGIAGIYLAQIVGFLVFFLFLTKYFLQNVRFKFERKVLKSMLAFGLPMVLTSIAGIILSITDRYSLKFLADLNDVGIYSFAFKISNSIKVFIGQSISWALTPVMYKMMSSKDNVRFYSKTLTYFTFILILFVFILSLYAKELIVLISRSEQYYPAYQIVPIISFAILFGLLRNITAIGINIKKKTKITALVITFVAILNIGLNILLVPSYKAMGASVATLISQILAFVLITRYSQKLYPVTYEFYKVAAIILISAGLITISFFWNEYSLLIRLTFKSVLLVLFPILLIGLKIVDVKNLSMFKENTKQ</sequence>
<evidence type="ECO:0000313" key="7">
    <source>
        <dbReference type="EMBL" id="APF18394.1"/>
    </source>
</evidence>
<feature type="transmembrane region" description="Helical" evidence="6">
    <location>
        <begin position="178"/>
        <end position="201"/>
    </location>
</feature>
<dbReference type="EMBL" id="CP018099">
    <property type="protein sequence ID" value="APF18394.1"/>
    <property type="molecule type" value="Genomic_DNA"/>
</dbReference>
<feature type="transmembrane region" description="Helical" evidence="6">
    <location>
        <begin position="83"/>
        <end position="105"/>
    </location>
</feature>
<reference evidence="8 9" key="1">
    <citation type="submission" date="2011-09" db="EMBL/GenBank/DDBJ databases">
        <title>The permanent draft genome of Caldithrix abyssi DSM 13497.</title>
        <authorList>
            <consortium name="US DOE Joint Genome Institute (JGI-PGF)"/>
            <person name="Lucas S."/>
            <person name="Han J."/>
            <person name="Lapidus A."/>
            <person name="Bruce D."/>
            <person name="Goodwin L."/>
            <person name="Pitluck S."/>
            <person name="Peters L."/>
            <person name="Kyrpides N."/>
            <person name="Mavromatis K."/>
            <person name="Ivanova N."/>
            <person name="Mikhailova N."/>
            <person name="Chertkov O."/>
            <person name="Detter J.C."/>
            <person name="Tapia R."/>
            <person name="Han C."/>
            <person name="Land M."/>
            <person name="Hauser L."/>
            <person name="Markowitz V."/>
            <person name="Cheng J.-F."/>
            <person name="Hugenholtz P."/>
            <person name="Woyke T."/>
            <person name="Wu D."/>
            <person name="Spring S."/>
            <person name="Brambilla E."/>
            <person name="Klenk H.-P."/>
            <person name="Eisen J.A."/>
        </authorList>
    </citation>
    <scope>NUCLEOTIDE SEQUENCE [LARGE SCALE GENOMIC DNA]</scope>
    <source>
        <strain evidence="8 9">DSM 13497</strain>
    </source>
</reference>
<evidence type="ECO:0000313" key="8">
    <source>
        <dbReference type="EMBL" id="EHO42405.1"/>
    </source>
</evidence>
<dbReference type="InParanoid" id="H1XRC4"/>
<dbReference type="KEGG" id="caby:Cabys_1645"/>
<keyword evidence="5 6" id="KW-0472">Membrane</keyword>
<evidence type="ECO:0000313" key="9">
    <source>
        <dbReference type="Proteomes" id="UP000004671"/>
    </source>
</evidence>
<feature type="transmembrane region" description="Helical" evidence="6">
    <location>
        <begin position="445"/>
        <end position="468"/>
    </location>
</feature>
<keyword evidence="4 6" id="KW-1133">Transmembrane helix</keyword>
<proteinExistence type="predicted"/>
<dbReference type="PANTHER" id="PTHR30250">
    <property type="entry name" value="PST FAMILY PREDICTED COLANIC ACID TRANSPORTER"/>
    <property type="match status" value="1"/>
</dbReference>
<dbReference type="RefSeq" id="WP_006929742.1">
    <property type="nucleotide sequence ID" value="NZ_CM001402.1"/>
</dbReference>
<evidence type="ECO:0000256" key="6">
    <source>
        <dbReference type="SAM" id="Phobius"/>
    </source>
</evidence>
<dbReference type="OrthoDB" id="3249502at2"/>
<dbReference type="Proteomes" id="UP000004671">
    <property type="component" value="Chromosome"/>
</dbReference>
<evidence type="ECO:0000256" key="2">
    <source>
        <dbReference type="ARBA" id="ARBA00022475"/>
    </source>
</evidence>
<dbReference type="InterPro" id="IPR050833">
    <property type="entry name" value="Poly_Biosynth_Transport"/>
</dbReference>
<dbReference type="Pfam" id="PF01943">
    <property type="entry name" value="Polysacc_synt"/>
    <property type="match status" value="1"/>
</dbReference>
<organism evidence="8 9">
    <name type="scientific">Caldithrix abyssi DSM 13497</name>
    <dbReference type="NCBI Taxonomy" id="880073"/>
    <lineage>
        <taxon>Bacteria</taxon>
        <taxon>Pseudomonadati</taxon>
        <taxon>Calditrichota</taxon>
        <taxon>Calditrichia</taxon>
        <taxon>Calditrichales</taxon>
        <taxon>Calditrichaceae</taxon>
        <taxon>Caldithrix</taxon>
    </lineage>
</organism>
<feature type="transmembrane region" description="Helical" evidence="6">
    <location>
        <begin position="111"/>
        <end position="135"/>
    </location>
</feature>
<feature type="transmembrane region" description="Helical" evidence="6">
    <location>
        <begin position="296"/>
        <end position="314"/>
    </location>
</feature>
<dbReference type="HOGENOM" id="CLU_022017_7_3_0"/>
<feature type="transmembrane region" description="Helical" evidence="6">
    <location>
        <begin position="387"/>
        <end position="407"/>
    </location>
</feature>
<dbReference type="eggNOG" id="COG2244">
    <property type="taxonomic scope" value="Bacteria"/>
</dbReference>
<feature type="transmembrane region" description="Helical" evidence="6">
    <location>
        <begin position="419"/>
        <end position="439"/>
    </location>
</feature>
<comment type="subcellular location">
    <subcellularLocation>
        <location evidence="1">Cell membrane</location>
        <topology evidence="1">Multi-pass membrane protein</topology>
    </subcellularLocation>
</comment>
<evidence type="ECO:0000256" key="3">
    <source>
        <dbReference type="ARBA" id="ARBA00022692"/>
    </source>
</evidence>
<dbReference type="Proteomes" id="UP000183868">
    <property type="component" value="Chromosome"/>
</dbReference>